<protein>
    <submittedName>
        <fullName evidence="4">Fantastic four-like protein</fullName>
    </submittedName>
</protein>
<feature type="region of interest" description="Disordered" evidence="2">
    <location>
        <begin position="49"/>
        <end position="83"/>
    </location>
</feature>
<comment type="caution">
    <text evidence="4">The sequence shown here is derived from an EMBL/GenBank/DDBJ whole genome shotgun (WGS) entry which is preliminary data.</text>
</comment>
<dbReference type="Pfam" id="PF11250">
    <property type="entry name" value="FAF"/>
    <property type="match status" value="1"/>
</dbReference>
<dbReference type="KEGG" id="qsa:O6P43_021600"/>
<reference evidence="4" key="1">
    <citation type="journal article" date="2023" name="Science">
        <title>Elucidation of the pathway for biosynthesis of saponin adjuvants from the soapbark tree.</title>
        <authorList>
            <person name="Reed J."/>
            <person name="Orme A."/>
            <person name="El-Demerdash A."/>
            <person name="Owen C."/>
            <person name="Martin L.B.B."/>
            <person name="Misra R.C."/>
            <person name="Kikuchi S."/>
            <person name="Rejzek M."/>
            <person name="Martin A.C."/>
            <person name="Harkess A."/>
            <person name="Leebens-Mack J."/>
            <person name="Louveau T."/>
            <person name="Stephenson M.J."/>
            <person name="Osbourn A."/>
        </authorList>
    </citation>
    <scope>NUCLEOTIDE SEQUENCE</scope>
    <source>
        <strain evidence="4">S10</strain>
    </source>
</reference>
<organism evidence="4 5">
    <name type="scientific">Quillaja saponaria</name>
    <name type="common">Soap bark tree</name>
    <dbReference type="NCBI Taxonomy" id="32244"/>
    <lineage>
        <taxon>Eukaryota</taxon>
        <taxon>Viridiplantae</taxon>
        <taxon>Streptophyta</taxon>
        <taxon>Embryophyta</taxon>
        <taxon>Tracheophyta</taxon>
        <taxon>Spermatophyta</taxon>
        <taxon>Magnoliopsida</taxon>
        <taxon>eudicotyledons</taxon>
        <taxon>Gunneridae</taxon>
        <taxon>Pentapetalae</taxon>
        <taxon>rosids</taxon>
        <taxon>fabids</taxon>
        <taxon>Fabales</taxon>
        <taxon>Quillajaceae</taxon>
        <taxon>Quillaja</taxon>
    </lineage>
</organism>
<dbReference type="AlphaFoldDB" id="A0AAD7LBD5"/>
<sequence>MSIPLMKRSSMLLSERSLELCTENLGNETGTDITEDSIDSFSSLDSKGGNFLTSKQPKPHQVLEAKKSNSKNFPPPLTTMRGSESLQVRPLREDGRLIMQAVKVPQSITCFQAERSHGRLRLSLVEDCSPLFDYEEADIEDNEGCEKEFDVDMKEQRKEAGEEEEENFQDERKNEVYEVEEINDNTLNVGAEIGIEKYERLSRCKEGEHENNGLLNWEPLWVATS</sequence>
<comment type="similarity">
    <text evidence="1">Belongs to the fantastic four family.</text>
</comment>
<evidence type="ECO:0000313" key="5">
    <source>
        <dbReference type="Proteomes" id="UP001163823"/>
    </source>
</evidence>
<keyword evidence="5" id="KW-1185">Reference proteome</keyword>
<accession>A0AAD7LBD5</accession>
<dbReference type="PANTHER" id="PTHR33155">
    <property type="entry name" value="FANTASTIC FOUR-LIKE PROTEIN (DUF3049)"/>
    <property type="match status" value="1"/>
</dbReference>
<name>A0AAD7LBD5_QUISA</name>
<evidence type="ECO:0000256" key="1">
    <source>
        <dbReference type="ARBA" id="ARBA00008690"/>
    </source>
</evidence>
<dbReference type="EMBL" id="JARAOO010000009">
    <property type="protein sequence ID" value="KAJ7954922.1"/>
    <property type="molecule type" value="Genomic_DNA"/>
</dbReference>
<proteinExistence type="inferred from homology"/>
<dbReference type="PANTHER" id="PTHR33155:SF4">
    <property type="entry name" value="PROTEIN FANTASTIC FOUR 3"/>
    <property type="match status" value="1"/>
</dbReference>
<feature type="region of interest" description="Disordered" evidence="2">
    <location>
        <begin position="154"/>
        <end position="174"/>
    </location>
</feature>
<gene>
    <name evidence="4" type="ORF">O6P43_021600</name>
</gene>
<evidence type="ECO:0000259" key="3">
    <source>
        <dbReference type="Pfam" id="PF11250"/>
    </source>
</evidence>
<feature type="domain" description="FAF" evidence="3">
    <location>
        <begin position="72"/>
        <end position="124"/>
    </location>
</feature>
<dbReference type="InterPro" id="IPR046431">
    <property type="entry name" value="FAF_dom"/>
</dbReference>
<evidence type="ECO:0000256" key="2">
    <source>
        <dbReference type="SAM" id="MobiDB-lite"/>
    </source>
</evidence>
<evidence type="ECO:0000313" key="4">
    <source>
        <dbReference type="EMBL" id="KAJ7954922.1"/>
    </source>
</evidence>
<dbReference type="InterPro" id="IPR021410">
    <property type="entry name" value="FAF"/>
</dbReference>
<dbReference type="Proteomes" id="UP001163823">
    <property type="component" value="Chromosome 9"/>
</dbReference>